<dbReference type="EMBL" id="PVTD01000021">
    <property type="protein sequence ID" value="PRY19517.1"/>
    <property type="molecule type" value="Genomic_DNA"/>
</dbReference>
<accession>A0A2T0RED6</accession>
<evidence type="ECO:0000256" key="1">
    <source>
        <dbReference type="ARBA" id="ARBA00023015"/>
    </source>
</evidence>
<dbReference type="SUPFAM" id="SSF46689">
    <property type="entry name" value="Homeodomain-like"/>
    <property type="match status" value="1"/>
</dbReference>
<dbReference type="PANTHER" id="PTHR30055:SF234">
    <property type="entry name" value="HTH-TYPE TRANSCRIPTIONAL REGULATOR BETI"/>
    <property type="match status" value="1"/>
</dbReference>
<dbReference type="PROSITE" id="PS50977">
    <property type="entry name" value="HTH_TETR_2"/>
    <property type="match status" value="1"/>
</dbReference>
<dbReference type="Pfam" id="PF00440">
    <property type="entry name" value="TetR_N"/>
    <property type="match status" value="1"/>
</dbReference>
<evidence type="ECO:0000256" key="2">
    <source>
        <dbReference type="ARBA" id="ARBA00023125"/>
    </source>
</evidence>
<dbReference type="InterPro" id="IPR050109">
    <property type="entry name" value="HTH-type_TetR-like_transc_reg"/>
</dbReference>
<evidence type="ECO:0000256" key="4">
    <source>
        <dbReference type="PROSITE-ProRule" id="PRU00335"/>
    </source>
</evidence>
<name>A0A2T0RED6_9RHOB</name>
<proteinExistence type="predicted"/>
<dbReference type="PANTHER" id="PTHR30055">
    <property type="entry name" value="HTH-TYPE TRANSCRIPTIONAL REGULATOR RUTR"/>
    <property type="match status" value="1"/>
</dbReference>
<evidence type="ECO:0000259" key="5">
    <source>
        <dbReference type="PROSITE" id="PS50977"/>
    </source>
</evidence>
<dbReference type="GO" id="GO:0000976">
    <property type="term" value="F:transcription cis-regulatory region binding"/>
    <property type="evidence" value="ECO:0007669"/>
    <property type="project" value="TreeGrafter"/>
</dbReference>
<dbReference type="InterPro" id="IPR001647">
    <property type="entry name" value="HTH_TetR"/>
</dbReference>
<evidence type="ECO:0000256" key="3">
    <source>
        <dbReference type="ARBA" id="ARBA00023163"/>
    </source>
</evidence>
<dbReference type="InterPro" id="IPR009057">
    <property type="entry name" value="Homeodomain-like_sf"/>
</dbReference>
<comment type="caution">
    <text evidence="6">The sequence shown here is derived from an EMBL/GenBank/DDBJ whole genome shotgun (WGS) entry which is preliminary data.</text>
</comment>
<dbReference type="AlphaFoldDB" id="A0A2T0RED6"/>
<sequence>MPHGARTERRILDAAYTLFVTAPADEFTMRNLARVLDIRMGNLTYHYKTKSDLVEALVRDRMATYSGDILDLLQITGTSPQDALNKTIAYLVRDLHNPEIAFFPQLWARALHDPVAEGMMDEIHEIERQFIAGLVRATRPDWGRHRCDALAWHITASIEWLTIFIGQNRRSGGIDVAPEEEIVSNLYKTV</sequence>
<dbReference type="Proteomes" id="UP000239480">
    <property type="component" value="Unassembled WGS sequence"/>
</dbReference>
<feature type="DNA-binding region" description="H-T-H motif" evidence="4">
    <location>
        <begin position="28"/>
        <end position="47"/>
    </location>
</feature>
<dbReference type="GO" id="GO:0003700">
    <property type="term" value="F:DNA-binding transcription factor activity"/>
    <property type="evidence" value="ECO:0007669"/>
    <property type="project" value="TreeGrafter"/>
</dbReference>
<keyword evidence="3" id="KW-0804">Transcription</keyword>
<organism evidence="6 7">
    <name type="scientific">Aliiruegeria haliotis</name>
    <dbReference type="NCBI Taxonomy" id="1280846"/>
    <lineage>
        <taxon>Bacteria</taxon>
        <taxon>Pseudomonadati</taxon>
        <taxon>Pseudomonadota</taxon>
        <taxon>Alphaproteobacteria</taxon>
        <taxon>Rhodobacterales</taxon>
        <taxon>Roseobacteraceae</taxon>
        <taxon>Aliiruegeria</taxon>
    </lineage>
</organism>
<gene>
    <name evidence="6" type="ORF">CLV78_1216</name>
</gene>
<keyword evidence="2 4" id="KW-0238">DNA-binding</keyword>
<reference evidence="6 7" key="1">
    <citation type="submission" date="2018-03" db="EMBL/GenBank/DDBJ databases">
        <title>Genomic Encyclopedia of Archaeal and Bacterial Type Strains, Phase II (KMG-II): from individual species to whole genera.</title>
        <authorList>
            <person name="Goeker M."/>
        </authorList>
    </citation>
    <scope>NUCLEOTIDE SEQUENCE [LARGE SCALE GENOMIC DNA]</scope>
    <source>
        <strain evidence="6 7">DSM 29328</strain>
    </source>
</reference>
<protein>
    <submittedName>
        <fullName evidence="6">TetR family transcriptional regulator</fullName>
    </submittedName>
</protein>
<dbReference type="Gene3D" id="1.10.357.10">
    <property type="entry name" value="Tetracycline Repressor, domain 2"/>
    <property type="match status" value="1"/>
</dbReference>
<evidence type="ECO:0000313" key="6">
    <source>
        <dbReference type="EMBL" id="PRY19517.1"/>
    </source>
</evidence>
<evidence type="ECO:0000313" key="7">
    <source>
        <dbReference type="Proteomes" id="UP000239480"/>
    </source>
</evidence>
<keyword evidence="1" id="KW-0805">Transcription regulation</keyword>
<feature type="domain" description="HTH tetR-type" evidence="5">
    <location>
        <begin position="5"/>
        <end position="65"/>
    </location>
</feature>
<keyword evidence="7" id="KW-1185">Reference proteome</keyword>